<feature type="compositionally biased region" description="Polar residues" evidence="1">
    <location>
        <begin position="123"/>
        <end position="136"/>
    </location>
</feature>
<feature type="region of interest" description="Disordered" evidence="1">
    <location>
        <begin position="796"/>
        <end position="882"/>
    </location>
</feature>
<feature type="compositionally biased region" description="Low complexity" evidence="1">
    <location>
        <begin position="276"/>
        <end position="287"/>
    </location>
</feature>
<keyword evidence="4" id="KW-1185">Reference proteome</keyword>
<feature type="compositionally biased region" description="Basic and acidic residues" evidence="1">
    <location>
        <begin position="815"/>
        <end position="830"/>
    </location>
</feature>
<feature type="compositionally biased region" description="Low complexity" evidence="1">
    <location>
        <begin position="77"/>
        <end position="87"/>
    </location>
</feature>
<feature type="compositionally biased region" description="Pro residues" evidence="1">
    <location>
        <begin position="839"/>
        <end position="849"/>
    </location>
</feature>
<dbReference type="PANTHER" id="PTHR39601">
    <property type="entry name" value="CHORIOGENIN HMINOR"/>
    <property type="match status" value="1"/>
</dbReference>
<dbReference type="Pfam" id="PF26013">
    <property type="entry name" value="DUF8004"/>
    <property type="match status" value="1"/>
</dbReference>
<feature type="region of interest" description="Disordered" evidence="1">
    <location>
        <begin position="259"/>
        <end position="291"/>
    </location>
</feature>
<proteinExistence type="predicted"/>
<evidence type="ECO:0000259" key="2">
    <source>
        <dbReference type="Pfam" id="PF26013"/>
    </source>
</evidence>
<organism evidence="3 4">
    <name type="scientific">Periconia digitata</name>
    <dbReference type="NCBI Taxonomy" id="1303443"/>
    <lineage>
        <taxon>Eukaryota</taxon>
        <taxon>Fungi</taxon>
        <taxon>Dikarya</taxon>
        <taxon>Ascomycota</taxon>
        <taxon>Pezizomycotina</taxon>
        <taxon>Dothideomycetes</taxon>
        <taxon>Pleosporomycetidae</taxon>
        <taxon>Pleosporales</taxon>
        <taxon>Massarineae</taxon>
        <taxon>Periconiaceae</taxon>
        <taxon>Periconia</taxon>
    </lineage>
</organism>
<feature type="compositionally biased region" description="Basic residues" evidence="1">
    <location>
        <begin position="1"/>
        <end position="10"/>
    </location>
</feature>
<dbReference type="PANTHER" id="PTHR39601:SF2">
    <property type="entry name" value="CHORIOGENIN HMINOR"/>
    <property type="match status" value="1"/>
</dbReference>
<feature type="compositionally biased region" description="Low complexity" evidence="1">
    <location>
        <begin position="18"/>
        <end position="35"/>
    </location>
</feature>
<accession>A0A9W4UK44</accession>
<feature type="domain" description="DUF8004" evidence="2">
    <location>
        <begin position="387"/>
        <end position="480"/>
    </location>
</feature>
<evidence type="ECO:0000256" key="1">
    <source>
        <dbReference type="SAM" id="MobiDB-lite"/>
    </source>
</evidence>
<feature type="compositionally biased region" description="Pro residues" evidence="1">
    <location>
        <begin position="56"/>
        <end position="65"/>
    </location>
</feature>
<comment type="caution">
    <text evidence="3">The sequence shown here is derived from an EMBL/GenBank/DDBJ whole genome shotgun (WGS) entry which is preliminary data.</text>
</comment>
<gene>
    <name evidence="3" type="ORF">PDIGIT_LOCUS9454</name>
</gene>
<reference evidence="3" key="1">
    <citation type="submission" date="2023-01" db="EMBL/GenBank/DDBJ databases">
        <authorList>
            <person name="Van Ghelder C."/>
            <person name="Rancurel C."/>
        </authorList>
    </citation>
    <scope>NUCLEOTIDE SEQUENCE</scope>
    <source>
        <strain evidence="3">CNCM I-4278</strain>
    </source>
</reference>
<feature type="region of interest" description="Disordered" evidence="1">
    <location>
        <begin position="1"/>
        <end position="167"/>
    </location>
</feature>
<evidence type="ECO:0000313" key="3">
    <source>
        <dbReference type="EMBL" id="CAI6336356.1"/>
    </source>
</evidence>
<dbReference type="EMBL" id="CAOQHR010000006">
    <property type="protein sequence ID" value="CAI6336356.1"/>
    <property type="molecule type" value="Genomic_DNA"/>
</dbReference>
<dbReference type="OrthoDB" id="5300331at2759"/>
<evidence type="ECO:0000313" key="4">
    <source>
        <dbReference type="Proteomes" id="UP001152607"/>
    </source>
</evidence>
<dbReference type="AlphaFoldDB" id="A0A9W4UK44"/>
<protein>
    <recommendedName>
        <fullName evidence="2">DUF8004 domain-containing protein</fullName>
    </recommendedName>
</protein>
<name>A0A9W4UK44_9PLEO</name>
<sequence>MLSSKKRSTHRLSSLFMSSHNDSSDTTSNGSSAGSGRLTKLKNRVSSSSTHLPIDQNPPPVPKLPPQHAVPMPPPSSRSAPPVQAPANITTQEPDAVLQPPPSIVTMNSPRSRSSSPGRLNKSRPNTSQGISNGSSMLAPADASAKKSRRASRFFGGGKSSDDSLKEKNVPQAWVVGHKGKVPYDLAPLITGAPVPELWDEAGDTLVYLHPRTSNKGASFRIDSSVYASSRAMTRLIHGGLYSGPTLPVDDLADRSVRSSYAGTAPPSRTNSPIQSGAGSSDGSKGSRALSDAVEDDFSEKHLYMPIALSTDQEPVTPGGTQLPSSVEDIDVLISYRNFVAFLVGQSLVATPRHAEIFDIFLRISEILHQYNFSNVDSSTFGEVAASSFDSYVDELGLADVRHSRQKTIEAIVLGEKMRSMTLYTEGFVHAVGKYDEIQELRHPKFQLISPMTGTRLARSALDLANREQNIKNKLKDFEFPAIFAGLMNSAMADEGKMIRFKSWKSAFMSTRSFLLDYYKSKYGSWLPRARNKKNDLTTDGLNRLVLKEIYRDLTDLYDMLVDRTNLTNRTQDGFLNEDTRTDFESVGNRALRMVLSEYDRSTPPVQPPIPFDVPISPSLKSLGKAYPSGDYKKDQKARSKKLKKDEIAQALKQSYNPDADKPSPFLDAFRNFEKKQASGSTMEQLWELRCGQWLFLYAVIQSLPLMVVDAPGIRFAEGVEYFLCEIPRSGAPWSREDTSRARKWFGIDGGKQVVSLPADIVDNGVEGIFRRSHCWKIAEAWAKNDTMLTAAMQEMNADPLPPPPGFLDPSSADNRPRSSHSTDRKRESVMDLGLEALPLPPGFAPPGTPGSRPVSLHDPNKTFDSFLGSTLSEKDKKKKKK</sequence>
<dbReference type="Proteomes" id="UP001152607">
    <property type="component" value="Unassembled WGS sequence"/>
</dbReference>
<feature type="compositionally biased region" description="Polar residues" evidence="1">
    <location>
        <begin position="259"/>
        <end position="275"/>
    </location>
</feature>
<dbReference type="InterPro" id="IPR058317">
    <property type="entry name" value="DUF8004"/>
</dbReference>